<reference evidence="1 2" key="1">
    <citation type="submission" date="2018-02" db="EMBL/GenBank/DDBJ databases">
        <title>Draft genome of wild Prunus yedoensis var. nudiflora.</title>
        <authorList>
            <person name="Baek S."/>
            <person name="Kim J.-H."/>
            <person name="Choi K."/>
            <person name="Kim G.-B."/>
            <person name="Cho A."/>
            <person name="Jang H."/>
            <person name="Shin C.-H."/>
            <person name="Yu H.-J."/>
            <person name="Mun J.-H."/>
        </authorList>
    </citation>
    <scope>NUCLEOTIDE SEQUENCE [LARGE SCALE GENOMIC DNA]</scope>
    <source>
        <strain evidence="2">cv. Jeju island</strain>
        <tissue evidence="1">Leaf</tissue>
    </source>
</reference>
<comment type="caution">
    <text evidence="1">The sequence shown here is derived from an EMBL/GenBank/DDBJ whole genome shotgun (WGS) entry which is preliminary data.</text>
</comment>
<protein>
    <submittedName>
        <fullName evidence="1">Protein BIG GRAIN 1-like E</fullName>
    </submittedName>
</protein>
<accession>A0A314YHE5</accession>
<sequence length="134" mass="15538">MPSFRTPPPYNYGQTAASKSCKDLRSYSDHKQQVVSLSKYNTNGQVKSTAALQYEEVVLDDKKSNRELSWLDQEKFKYSNGLSEKYKISSDQDHRGTMTWVVTQAACLCMKLQMWRTSRSDHQEHQFPMPHPDV</sequence>
<dbReference type="AlphaFoldDB" id="A0A314YHE5"/>
<evidence type="ECO:0000313" key="1">
    <source>
        <dbReference type="EMBL" id="PQQ04539.1"/>
    </source>
</evidence>
<proteinExistence type="predicted"/>
<gene>
    <name evidence="1" type="ORF">Pyn_31561</name>
</gene>
<keyword evidence="2" id="KW-1185">Reference proteome</keyword>
<organism evidence="1 2">
    <name type="scientific">Prunus yedoensis var. nudiflora</name>
    <dbReference type="NCBI Taxonomy" id="2094558"/>
    <lineage>
        <taxon>Eukaryota</taxon>
        <taxon>Viridiplantae</taxon>
        <taxon>Streptophyta</taxon>
        <taxon>Embryophyta</taxon>
        <taxon>Tracheophyta</taxon>
        <taxon>Spermatophyta</taxon>
        <taxon>Magnoliopsida</taxon>
        <taxon>eudicotyledons</taxon>
        <taxon>Gunneridae</taxon>
        <taxon>Pentapetalae</taxon>
        <taxon>rosids</taxon>
        <taxon>fabids</taxon>
        <taxon>Rosales</taxon>
        <taxon>Rosaceae</taxon>
        <taxon>Amygdaloideae</taxon>
        <taxon>Amygdaleae</taxon>
        <taxon>Prunus</taxon>
    </lineage>
</organism>
<dbReference type="EMBL" id="PJQY01001226">
    <property type="protein sequence ID" value="PQQ04539.1"/>
    <property type="molecule type" value="Genomic_DNA"/>
</dbReference>
<evidence type="ECO:0000313" key="2">
    <source>
        <dbReference type="Proteomes" id="UP000250321"/>
    </source>
</evidence>
<dbReference type="OrthoDB" id="1871242at2759"/>
<name>A0A314YHE5_PRUYE</name>
<dbReference type="Proteomes" id="UP000250321">
    <property type="component" value="Unassembled WGS sequence"/>
</dbReference>